<reference evidence="1" key="1">
    <citation type="submission" date="2014-05" db="EMBL/GenBank/DDBJ databases">
        <authorList>
            <person name="Chronopoulou M."/>
        </authorList>
    </citation>
    <scope>NUCLEOTIDE SEQUENCE</scope>
    <source>
        <tissue evidence="1">Whole organism</tissue>
    </source>
</reference>
<organism evidence="1">
    <name type="scientific">Lepeophtheirus salmonis</name>
    <name type="common">Salmon louse</name>
    <name type="synonym">Caligus salmonis</name>
    <dbReference type="NCBI Taxonomy" id="72036"/>
    <lineage>
        <taxon>Eukaryota</taxon>
        <taxon>Metazoa</taxon>
        <taxon>Ecdysozoa</taxon>
        <taxon>Arthropoda</taxon>
        <taxon>Crustacea</taxon>
        <taxon>Multicrustacea</taxon>
        <taxon>Hexanauplia</taxon>
        <taxon>Copepoda</taxon>
        <taxon>Siphonostomatoida</taxon>
        <taxon>Caligidae</taxon>
        <taxon>Lepeophtheirus</taxon>
    </lineage>
</organism>
<evidence type="ECO:0000313" key="1">
    <source>
        <dbReference type="EMBL" id="CDW17954.1"/>
    </source>
</evidence>
<name>A0A0K2SW38_LEPSM</name>
<protein>
    <submittedName>
        <fullName evidence="1">Uncharacterized protein</fullName>
    </submittedName>
</protein>
<dbReference type="EMBL" id="HACA01000593">
    <property type="protein sequence ID" value="CDW17954.1"/>
    <property type="molecule type" value="Transcribed_RNA"/>
</dbReference>
<proteinExistence type="predicted"/>
<dbReference type="AlphaFoldDB" id="A0A0K2SW38"/>
<accession>A0A0K2SW38</accession>
<sequence length="32" mass="3646">MPCLHIFENTQPLQIFNTTISLSTIVICPSRK</sequence>